<sequence>MYLLLIVNCSLSSKNSIQKLRRKVKEWRFSLSGREGKWNN</sequence>
<name>A0A8S5MZE3_9CAUD</name>
<evidence type="ECO:0000313" key="1">
    <source>
        <dbReference type="EMBL" id="DAD87235.1"/>
    </source>
</evidence>
<proteinExistence type="predicted"/>
<organism evidence="1">
    <name type="scientific">Siphoviridae sp. ctuUw41</name>
    <dbReference type="NCBI Taxonomy" id="2826503"/>
    <lineage>
        <taxon>Viruses</taxon>
        <taxon>Duplodnaviria</taxon>
        <taxon>Heunggongvirae</taxon>
        <taxon>Uroviricota</taxon>
        <taxon>Caudoviricetes</taxon>
    </lineage>
</organism>
<protein>
    <submittedName>
        <fullName evidence="1">Uncharacterized protein</fullName>
    </submittedName>
</protein>
<accession>A0A8S5MZE3</accession>
<dbReference type="EMBL" id="BK015017">
    <property type="protein sequence ID" value="DAD87235.1"/>
    <property type="molecule type" value="Genomic_DNA"/>
</dbReference>
<reference evidence="1" key="1">
    <citation type="journal article" date="2021" name="Proc. Natl. Acad. Sci. U.S.A.">
        <title>A Catalog of Tens of Thousands of Viruses from Human Metagenomes Reveals Hidden Associations with Chronic Diseases.</title>
        <authorList>
            <person name="Tisza M.J."/>
            <person name="Buck C.B."/>
        </authorList>
    </citation>
    <scope>NUCLEOTIDE SEQUENCE</scope>
    <source>
        <strain evidence="1">CtuUw41</strain>
    </source>
</reference>